<keyword evidence="10 13" id="KW-0233">DNA recombination</keyword>
<sequence length="166" mass="17370">MSVITVLGLDPGSRNTGWGIVREQSGVLTLVDAGVIRVQCLGDMDVRLGAIFDALSGFLSRHKPDEAAMEDVFVSKNAASALKLGQARGAAMAACAVAGVRVHAYEPTVVKKSLVGTGRADKSQVAFMVSQVLGCRKTLAADATDALAVAVCHCNQRRFRRLAGEG</sequence>
<dbReference type="Pfam" id="PF02075">
    <property type="entry name" value="RuvC"/>
    <property type="match status" value="1"/>
</dbReference>
<comment type="caution">
    <text evidence="15">The sequence shown here is derived from an EMBL/GenBank/DDBJ whole genome shotgun (WGS) entry which is preliminary data.</text>
</comment>
<evidence type="ECO:0000256" key="12">
    <source>
        <dbReference type="ARBA" id="ARBA00029354"/>
    </source>
</evidence>
<dbReference type="EC" id="3.1.21.10" evidence="13 14"/>
<keyword evidence="8 13" id="KW-0460">Magnesium</keyword>
<dbReference type="AlphaFoldDB" id="A0A7C4EL26"/>
<dbReference type="GO" id="GO:0006310">
    <property type="term" value="P:DNA recombination"/>
    <property type="evidence" value="ECO:0007669"/>
    <property type="project" value="UniProtKB-UniRule"/>
</dbReference>
<evidence type="ECO:0000256" key="13">
    <source>
        <dbReference type="HAMAP-Rule" id="MF_00034"/>
    </source>
</evidence>
<dbReference type="GO" id="GO:0005737">
    <property type="term" value="C:cytoplasm"/>
    <property type="evidence" value="ECO:0007669"/>
    <property type="project" value="UniProtKB-SubCell"/>
</dbReference>
<evidence type="ECO:0000256" key="11">
    <source>
        <dbReference type="ARBA" id="ARBA00023204"/>
    </source>
</evidence>
<evidence type="ECO:0000256" key="6">
    <source>
        <dbReference type="ARBA" id="ARBA00022763"/>
    </source>
</evidence>
<comment type="function">
    <text evidence="13">The RuvA-RuvB-RuvC complex processes Holliday junction (HJ) DNA during genetic recombination and DNA repair. Endonuclease that resolves HJ intermediates. Cleaves cruciform DNA by making single-stranded nicks across the HJ at symmetrical positions within the homologous arms, yielding a 5'-phosphate and a 3'-hydroxyl group; requires a central core of homology in the junction. The consensus cleavage sequence is 5'-(A/T)TT(C/G)-3'. Cleavage occurs on the 3'-side of the TT dinucleotide at the point of strand exchange. HJ branch migration catalyzed by RuvA-RuvB allows RuvC to scan DNA until it finds its consensus sequence, where it cleaves and resolves the cruciform DNA.</text>
</comment>
<dbReference type="PRINTS" id="PR00696">
    <property type="entry name" value="RSOLVASERUVC"/>
</dbReference>
<evidence type="ECO:0000256" key="4">
    <source>
        <dbReference type="ARBA" id="ARBA00022723"/>
    </source>
</evidence>
<feature type="binding site" evidence="13">
    <location>
        <position position="70"/>
    </location>
    <ligand>
        <name>Mg(2+)</name>
        <dbReference type="ChEBI" id="CHEBI:18420"/>
        <label>2</label>
    </ligand>
</feature>
<dbReference type="HAMAP" id="MF_00034">
    <property type="entry name" value="RuvC"/>
    <property type="match status" value="1"/>
</dbReference>
<comment type="subcellular location">
    <subcellularLocation>
        <location evidence="13">Cytoplasm</location>
    </subcellularLocation>
</comment>
<evidence type="ECO:0000256" key="8">
    <source>
        <dbReference type="ARBA" id="ARBA00022842"/>
    </source>
</evidence>
<keyword evidence="3 13" id="KW-0540">Nuclease</keyword>
<feature type="active site" evidence="13">
    <location>
        <position position="142"/>
    </location>
</feature>
<evidence type="ECO:0000256" key="14">
    <source>
        <dbReference type="NCBIfam" id="TIGR00228"/>
    </source>
</evidence>
<dbReference type="PANTHER" id="PTHR30194:SF3">
    <property type="entry name" value="CROSSOVER JUNCTION ENDODEOXYRIBONUCLEASE RUVC"/>
    <property type="match status" value="1"/>
</dbReference>
<keyword evidence="5 13" id="KW-0255">Endonuclease</keyword>
<dbReference type="Gene3D" id="3.30.420.10">
    <property type="entry name" value="Ribonuclease H-like superfamily/Ribonuclease H"/>
    <property type="match status" value="1"/>
</dbReference>
<evidence type="ECO:0000256" key="2">
    <source>
        <dbReference type="ARBA" id="ARBA00022490"/>
    </source>
</evidence>
<keyword evidence="2 13" id="KW-0963">Cytoplasm</keyword>
<evidence type="ECO:0000256" key="3">
    <source>
        <dbReference type="ARBA" id="ARBA00022722"/>
    </source>
</evidence>
<dbReference type="NCBIfam" id="TIGR00228">
    <property type="entry name" value="ruvC"/>
    <property type="match status" value="1"/>
</dbReference>
<dbReference type="EMBL" id="DSRP01000752">
    <property type="protein sequence ID" value="HGG93432.1"/>
    <property type="molecule type" value="Genomic_DNA"/>
</dbReference>
<feature type="binding site" evidence="13">
    <location>
        <position position="142"/>
    </location>
    <ligand>
        <name>Mg(2+)</name>
        <dbReference type="ChEBI" id="CHEBI:18420"/>
        <label>1</label>
    </ligand>
</feature>
<dbReference type="PANTHER" id="PTHR30194">
    <property type="entry name" value="CROSSOVER JUNCTION ENDODEOXYRIBONUCLEASE RUVC"/>
    <property type="match status" value="1"/>
</dbReference>
<keyword evidence="11 13" id="KW-0234">DNA repair</keyword>
<dbReference type="FunFam" id="3.30.420.10:FF:000002">
    <property type="entry name" value="Crossover junction endodeoxyribonuclease RuvC"/>
    <property type="match status" value="1"/>
</dbReference>
<keyword evidence="7 13" id="KW-0378">Hydrolase</keyword>
<evidence type="ECO:0000256" key="9">
    <source>
        <dbReference type="ARBA" id="ARBA00023125"/>
    </source>
</evidence>
<feature type="active site" evidence="13">
    <location>
        <position position="70"/>
    </location>
</feature>
<dbReference type="GO" id="GO:0008821">
    <property type="term" value="F:crossover junction DNA endonuclease activity"/>
    <property type="evidence" value="ECO:0007669"/>
    <property type="project" value="UniProtKB-UniRule"/>
</dbReference>
<gene>
    <name evidence="13 15" type="primary">ruvC</name>
    <name evidence="15" type="ORF">ENR59_10855</name>
</gene>
<evidence type="ECO:0000256" key="5">
    <source>
        <dbReference type="ARBA" id="ARBA00022759"/>
    </source>
</evidence>
<dbReference type="GO" id="GO:0000287">
    <property type="term" value="F:magnesium ion binding"/>
    <property type="evidence" value="ECO:0007669"/>
    <property type="project" value="UniProtKB-UniRule"/>
</dbReference>
<comment type="subunit">
    <text evidence="13">Homodimer which binds Holliday junction (HJ) DNA. The HJ becomes 2-fold symmetrical on binding to RuvC with unstacked arms; it has a different conformation from HJ DNA in complex with RuvA. In the full resolvosome a probable DNA-RuvA(4)-RuvB(12)-RuvC(2) complex forms which resolves the HJ.</text>
</comment>
<keyword evidence="9 13" id="KW-0238">DNA-binding</keyword>
<evidence type="ECO:0000313" key="15">
    <source>
        <dbReference type="EMBL" id="HGG93432.1"/>
    </source>
</evidence>
<dbReference type="GO" id="GO:0003677">
    <property type="term" value="F:DNA binding"/>
    <property type="evidence" value="ECO:0007669"/>
    <property type="project" value="UniProtKB-KW"/>
</dbReference>
<evidence type="ECO:0000256" key="10">
    <source>
        <dbReference type="ARBA" id="ARBA00023172"/>
    </source>
</evidence>
<dbReference type="GO" id="GO:0006281">
    <property type="term" value="P:DNA repair"/>
    <property type="evidence" value="ECO:0007669"/>
    <property type="project" value="UniProtKB-UniRule"/>
</dbReference>
<organism evidence="15">
    <name type="scientific">Fundidesulfovibrio putealis</name>
    <dbReference type="NCBI Taxonomy" id="270496"/>
    <lineage>
        <taxon>Bacteria</taxon>
        <taxon>Pseudomonadati</taxon>
        <taxon>Thermodesulfobacteriota</taxon>
        <taxon>Desulfovibrionia</taxon>
        <taxon>Desulfovibrionales</taxon>
        <taxon>Desulfovibrionaceae</taxon>
        <taxon>Fundidesulfovibrio</taxon>
    </lineage>
</organism>
<dbReference type="InterPro" id="IPR012337">
    <property type="entry name" value="RNaseH-like_sf"/>
</dbReference>
<evidence type="ECO:0000256" key="7">
    <source>
        <dbReference type="ARBA" id="ARBA00022801"/>
    </source>
</evidence>
<dbReference type="InterPro" id="IPR020563">
    <property type="entry name" value="X-over_junc_endoDNase_Mg_BS"/>
</dbReference>
<comment type="similarity">
    <text evidence="1 13">Belongs to the RuvC family.</text>
</comment>
<name>A0A7C4EL26_9BACT</name>
<dbReference type="InterPro" id="IPR036397">
    <property type="entry name" value="RNaseH_sf"/>
</dbReference>
<keyword evidence="4 13" id="KW-0479">Metal-binding</keyword>
<dbReference type="InterPro" id="IPR002176">
    <property type="entry name" value="X-over_junc_endoDNase_RuvC"/>
</dbReference>
<dbReference type="GO" id="GO:0048476">
    <property type="term" value="C:Holliday junction resolvase complex"/>
    <property type="evidence" value="ECO:0007669"/>
    <property type="project" value="UniProtKB-UniRule"/>
</dbReference>
<feature type="binding site" evidence="13">
    <location>
        <position position="10"/>
    </location>
    <ligand>
        <name>Mg(2+)</name>
        <dbReference type="ChEBI" id="CHEBI:18420"/>
        <label>1</label>
    </ligand>
</feature>
<dbReference type="SUPFAM" id="SSF53098">
    <property type="entry name" value="Ribonuclease H-like"/>
    <property type="match status" value="1"/>
</dbReference>
<reference evidence="15" key="1">
    <citation type="journal article" date="2020" name="mSystems">
        <title>Genome- and Community-Level Interaction Insights into Carbon Utilization and Element Cycling Functions of Hydrothermarchaeota in Hydrothermal Sediment.</title>
        <authorList>
            <person name="Zhou Z."/>
            <person name="Liu Y."/>
            <person name="Xu W."/>
            <person name="Pan J."/>
            <person name="Luo Z.H."/>
            <person name="Li M."/>
        </authorList>
    </citation>
    <scope>NUCLEOTIDE SEQUENCE [LARGE SCALE GENOMIC DNA]</scope>
    <source>
        <strain evidence="15">SpSt-413</strain>
    </source>
</reference>
<accession>A0A7C4EL26</accession>
<feature type="active site" evidence="13">
    <location>
        <position position="10"/>
    </location>
</feature>
<evidence type="ECO:0000256" key="1">
    <source>
        <dbReference type="ARBA" id="ARBA00009518"/>
    </source>
</evidence>
<keyword evidence="6 13" id="KW-0227">DNA damage</keyword>
<dbReference type="PROSITE" id="PS01321">
    <property type="entry name" value="RUVC"/>
    <property type="match status" value="1"/>
</dbReference>
<comment type="cofactor">
    <cofactor evidence="13">
        <name>Mg(2+)</name>
        <dbReference type="ChEBI" id="CHEBI:18420"/>
    </cofactor>
    <text evidence="13">Binds 2 Mg(2+) ion per subunit.</text>
</comment>
<comment type="catalytic activity">
    <reaction evidence="12 13">
        <text>Endonucleolytic cleavage at a junction such as a reciprocal single-stranded crossover between two homologous DNA duplexes (Holliday junction).</text>
        <dbReference type="EC" id="3.1.21.10"/>
    </reaction>
</comment>
<proteinExistence type="inferred from homology"/>
<protein>
    <recommendedName>
        <fullName evidence="13 14">Crossover junction endodeoxyribonuclease RuvC</fullName>
        <ecNumber evidence="13 14">3.1.21.10</ecNumber>
    </recommendedName>
    <alternativeName>
        <fullName evidence="13">Holliday junction nuclease RuvC</fullName>
    </alternativeName>
    <alternativeName>
        <fullName evidence="13">Holliday junction resolvase RuvC</fullName>
    </alternativeName>
</protein>
<dbReference type="CDD" id="cd16962">
    <property type="entry name" value="RuvC"/>
    <property type="match status" value="1"/>
</dbReference>